<dbReference type="Gene3D" id="3.40.50.300">
    <property type="entry name" value="P-loop containing nucleotide triphosphate hydrolases"/>
    <property type="match status" value="1"/>
</dbReference>
<evidence type="ECO:0000313" key="3">
    <source>
        <dbReference type="EMBL" id="OSS52917.1"/>
    </source>
</evidence>
<keyword evidence="4" id="KW-1185">Reference proteome</keyword>
<proteinExistence type="predicted"/>
<dbReference type="Proteomes" id="UP000193240">
    <property type="component" value="Unassembled WGS sequence"/>
</dbReference>
<organism evidence="3 4">
    <name type="scientific">Epicoccum nigrum</name>
    <name type="common">Soil fungus</name>
    <name type="synonym">Epicoccum purpurascens</name>
    <dbReference type="NCBI Taxonomy" id="105696"/>
    <lineage>
        <taxon>Eukaryota</taxon>
        <taxon>Fungi</taxon>
        <taxon>Dikarya</taxon>
        <taxon>Ascomycota</taxon>
        <taxon>Pezizomycotina</taxon>
        <taxon>Dothideomycetes</taxon>
        <taxon>Pleosporomycetidae</taxon>
        <taxon>Pleosporales</taxon>
        <taxon>Pleosporineae</taxon>
        <taxon>Didymellaceae</taxon>
        <taxon>Epicoccum</taxon>
    </lineage>
</organism>
<evidence type="ECO:0000313" key="4">
    <source>
        <dbReference type="Proteomes" id="UP000193240"/>
    </source>
</evidence>
<dbReference type="PANTHER" id="PTHR36681:SF3">
    <property type="entry name" value="NUCLEAR GTPASE, GERMINAL CENTER-ASSOCIATED, TANDEM DUPLICATE 3"/>
    <property type="match status" value="1"/>
</dbReference>
<dbReference type="PANTHER" id="PTHR36681">
    <property type="entry name" value="NUCLEAR GTPASE, GERMINAL CENTER-ASSOCIATED, TANDEM DUPLICATE 3"/>
    <property type="match status" value="1"/>
</dbReference>
<dbReference type="SUPFAM" id="SSF52540">
    <property type="entry name" value="P-loop containing nucleoside triphosphate hydrolases"/>
    <property type="match status" value="1"/>
</dbReference>
<dbReference type="InterPro" id="IPR045063">
    <property type="entry name" value="Dynamin_N"/>
</dbReference>
<feature type="domain" description="Dynamin N-terminal" evidence="2">
    <location>
        <begin position="115"/>
        <end position="414"/>
    </location>
</feature>
<feature type="region of interest" description="Disordered" evidence="1">
    <location>
        <begin position="218"/>
        <end position="242"/>
    </location>
</feature>
<dbReference type="AlphaFoldDB" id="A0A1Y2MBR3"/>
<accession>A0A1Y2MBR3</accession>
<dbReference type="InterPro" id="IPR027417">
    <property type="entry name" value="P-loop_NTPase"/>
</dbReference>
<dbReference type="EMBL" id="KZ107839">
    <property type="protein sequence ID" value="OSS52917.1"/>
    <property type="molecule type" value="Genomic_DNA"/>
</dbReference>
<dbReference type="STRING" id="105696.A0A1Y2MBR3"/>
<feature type="compositionally biased region" description="Basic and acidic residues" evidence="1">
    <location>
        <begin position="870"/>
        <end position="880"/>
    </location>
</feature>
<dbReference type="InParanoid" id="A0A1Y2MBR3"/>
<feature type="compositionally biased region" description="Polar residues" evidence="1">
    <location>
        <begin position="897"/>
        <end position="911"/>
    </location>
</feature>
<sequence>MAQYRGSQVYTSRPANGDGSEFHQTILSFAQYKARFGDSHLIGIQAAYDPASEDFPHDRWYALEHDKINDSIHELCAPLLQIVRNHPPNDEEVLNLNTALQKSNIIPRGQRFYAAFLGEQGIGKSSTINAVFSRNLVNVSASSSACTAYPTIITHKIGAADNTDESDVRVEYLSNDKIKECALEQARRYREAFPRKPRQAENQVAEEILLIGIEEELSDEEDAEDPALSDSLDNGPPRRTIRPSVLRGAKTAKTFFEIIFDVENREERIRTLKDNLDYLDIEHVFFADLCVDRAQEKLSRLNVDDGFSKWVTLKDEQLPDFQEELDKVWPLVKSVHLETGHALLRNNVCILDLPGYGDDNHIRTVLIDRFREMAHFEVVVAPTSRVVSSVVQDRYLNRSIRRLGASNTLLITNKSDQLCNGIRNSVGRLAEEPFPRIKFNLAEVEKISRQGTEDRSLVRAYRDYLLKEARSAYIEREASIVRLSMQDKGVDILAVSASEYHLCLSTDYAEEDDEKPKLSPEATGIPRLRRYLFHLPAQTNFRTLHHHVFETLPDIATQIQRILEKFEDDDRYTEMREHLEKQLPVIRTCTEALAKSLPEERVEEPFADPGAELYICSRLTQFVQTLGSPLVYYPTFFKMLRENGIPTNGHTDDIAIKIDAPIQAVFTTLRTHVQAYDGNAELKSRASELLDTTIRRVGMAYGKLVALLQSKLREVHLLYTTEVNVQCPIALEMRGIYRTVLLRQLDQPGQGSFSRQRAHLLQCLLKPDWPNQTLPRVIEQRILRTQVETWKQCCQQYVAEAMELLQCFAQAMRDMCDNGQLLTSDHRRVRQQLDAVLPNFEAQLDQIQRHFQVAEAERAPAPSYGANADSNKRKFRDDRAATQPPTSNFDVSKRFRVNTQPPTPRSMSTQLAMWTLRERFSSRIEPRMGPSLKKEPES</sequence>
<feature type="region of interest" description="Disordered" evidence="1">
    <location>
        <begin position="858"/>
        <end position="911"/>
    </location>
</feature>
<dbReference type="Pfam" id="PF00350">
    <property type="entry name" value="Dynamin_N"/>
    <property type="match status" value="1"/>
</dbReference>
<evidence type="ECO:0000259" key="2">
    <source>
        <dbReference type="Pfam" id="PF00350"/>
    </source>
</evidence>
<reference evidence="3 4" key="1">
    <citation type="journal article" date="2017" name="Genome Announc.">
        <title>Genome sequence of the saprophytic ascomycete Epicoccum nigrum ICMP 19927 strain isolated from New Zealand.</title>
        <authorList>
            <person name="Fokin M."/>
            <person name="Fleetwood D."/>
            <person name="Weir B.S."/>
            <person name="Villas-Boas S.G."/>
        </authorList>
    </citation>
    <scope>NUCLEOTIDE SEQUENCE [LARGE SCALE GENOMIC DNA]</scope>
    <source>
        <strain evidence="3 4">ICMP 19927</strain>
    </source>
</reference>
<gene>
    <name evidence="3" type="ORF">B5807_02819</name>
</gene>
<name>A0A1Y2MBR3_EPING</name>
<dbReference type="OMA" id="IINDWAN"/>
<evidence type="ECO:0000256" key="1">
    <source>
        <dbReference type="SAM" id="MobiDB-lite"/>
    </source>
</evidence>
<protein>
    <recommendedName>
        <fullName evidence="2">Dynamin N-terminal domain-containing protein</fullName>
    </recommendedName>
</protein>
<feature type="compositionally biased region" description="Acidic residues" evidence="1">
    <location>
        <begin position="218"/>
        <end position="227"/>
    </location>
</feature>